<accession>A0A7J5YQF0</accession>
<dbReference type="Pfam" id="PF14291">
    <property type="entry name" value="DUF4371"/>
    <property type="match status" value="1"/>
</dbReference>
<gene>
    <name evidence="2" type="ORF">F7725_013447</name>
</gene>
<dbReference type="EMBL" id="JAAKFY010000010">
    <property type="protein sequence ID" value="KAF3851675.1"/>
    <property type="molecule type" value="Genomic_DNA"/>
</dbReference>
<reference evidence="2 3" key="1">
    <citation type="submission" date="2020-03" db="EMBL/GenBank/DDBJ databases">
        <title>Dissostichus mawsoni Genome sequencing and assembly.</title>
        <authorList>
            <person name="Park H."/>
        </authorList>
    </citation>
    <scope>NUCLEOTIDE SEQUENCE [LARGE SCALE GENOMIC DNA]</scope>
    <source>
        <strain evidence="2">DM0001</strain>
        <tissue evidence="2">Muscle</tissue>
    </source>
</reference>
<dbReference type="InterPro" id="IPR025398">
    <property type="entry name" value="DUF4371"/>
</dbReference>
<dbReference type="OrthoDB" id="6617140at2759"/>
<dbReference type="AlphaFoldDB" id="A0A7J5YQF0"/>
<feature type="domain" description="DUF4371" evidence="1">
    <location>
        <begin position="36"/>
        <end position="173"/>
    </location>
</feature>
<evidence type="ECO:0000259" key="1">
    <source>
        <dbReference type="Pfam" id="PF14291"/>
    </source>
</evidence>
<comment type="caution">
    <text evidence="2">The sequence shown here is derived from an EMBL/GenBank/DDBJ whole genome shotgun (WGS) entry which is preliminary data.</text>
</comment>
<protein>
    <recommendedName>
        <fullName evidence="1">DUF4371 domain-containing protein</fullName>
    </recommendedName>
</protein>
<evidence type="ECO:0000313" key="2">
    <source>
        <dbReference type="EMBL" id="KAF3851675.1"/>
    </source>
</evidence>
<dbReference type="PANTHER" id="PTHR45749">
    <property type="match status" value="1"/>
</dbReference>
<sequence>MPSKKSEEKKKAEEQRGPASTILWKSFKATQVHGDITEQLHAANVSEIQDRREYLKRVAAVTAFLGKQGIAFRGHNEAGESDNKGHFMECMKLLENFDPFLQTYKPPSCVTYLSPSSQNDMIESTADVIMARIISEIKEAKMYSVMVDEARDNHTEQLALCVQYVNPQGSVKE</sequence>
<evidence type="ECO:0000313" key="3">
    <source>
        <dbReference type="Proteomes" id="UP000518266"/>
    </source>
</evidence>
<keyword evidence="3" id="KW-1185">Reference proteome</keyword>
<feature type="non-terminal residue" evidence="2">
    <location>
        <position position="173"/>
    </location>
</feature>
<dbReference type="PANTHER" id="PTHR45749:SF21">
    <property type="entry name" value="DUF4371 DOMAIN-CONTAINING PROTEIN"/>
    <property type="match status" value="1"/>
</dbReference>
<name>A0A7J5YQF0_DISMA</name>
<organism evidence="2 3">
    <name type="scientific">Dissostichus mawsoni</name>
    <name type="common">Antarctic cod</name>
    <dbReference type="NCBI Taxonomy" id="36200"/>
    <lineage>
        <taxon>Eukaryota</taxon>
        <taxon>Metazoa</taxon>
        <taxon>Chordata</taxon>
        <taxon>Craniata</taxon>
        <taxon>Vertebrata</taxon>
        <taxon>Euteleostomi</taxon>
        <taxon>Actinopterygii</taxon>
        <taxon>Neopterygii</taxon>
        <taxon>Teleostei</taxon>
        <taxon>Neoteleostei</taxon>
        <taxon>Acanthomorphata</taxon>
        <taxon>Eupercaria</taxon>
        <taxon>Perciformes</taxon>
        <taxon>Notothenioidei</taxon>
        <taxon>Nototheniidae</taxon>
        <taxon>Dissostichus</taxon>
    </lineage>
</organism>
<dbReference type="Proteomes" id="UP000518266">
    <property type="component" value="Unassembled WGS sequence"/>
</dbReference>
<proteinExistence type="predicted"/>